<keyword evidence="9" id="KW-0520">NAD</keyword>
<evidence type="ECO:0000256" key="9">
    <source>
        <dbReference type="PIRSR" id="PIRSR000350-3"/>
    </source>
</evidence>
<dbReference type="InterPro" id="IPR036188">
    <property type="entry name" value="FAD/NAD-bd_sf"/>
</dbReference>
<keyword evidence="4" id="KW-0521">NADP</keyword>
<dbReference type="AlphaFoldDB" id="A0A6P1QQV0"/>
<keyword evidence="3 9" id="KW-0274">FAD</keyword>
<dbReference type="Proteomes" id="UP000464318">
    <property type="component" value="Chromosome"/>
</dbReference>
<proteinExistence type="inferred from homology"/>
<evidence type="ECO:0000256" key="2">
    <source>
        <dbReference type="ARBA" id="ARBA00022630"/>
    </source>
</evidence>
<protein>
    <submittedName>
        <fullName evidence="12">FAD-dependent oxidoreductase</fullName>
    </submittedName>
</protein>
<dbReference type="PRINTS" id="PR00411">
    <property type="entry name" value="PNDRDTASEI"/>
</dbReference>
<keyword evidence="2 11" id="KW-0285">Flavoprotein</keyword>
<dbReference type="PANTHER" id="PTHR43014">
    <property type="entry name" value="MERCURIC REDUCTASE"/>
    <property type="match status" value="1"/>
</dbReference>
<dbReference type="EMBL" id="CP029149">
    <property type="protein sequence ID" value="QHN64462.1"/>
    <property type="molecule type" value="Genomic_DNA"/>
</dbReference>
<feature type="disulfide bond" description="Redox-active" evidence="10">
    <location>
        <begin position="42"/>
        <end position="47"/>
    </location>
</feature>
<evidence type="ECO:0000256" key="8">
    <source>
        <dbReference type="PIRSR" id="PIRSR000350-2"/>
    </source>
</evidence>
<dbReference type="RefSeq" id="WP_160223618.1">
    <property type="nucleotide sequence ID" value="NZ_CP029149.1"/>
</dbReference>
<comment type="cofactor">
    <cofactor evidence="9">
        <name>FAD</name>
        <dbReference type="ChEBI" id="CHEBI:57692"/>
    </cofactor>
    <text evidence="9">Binds 1 FAD per subunit.</text>
</comment>
<dbReference type="Pfam" id="PF02852">
    <property type="entry name" value="Pyr_redox_dim"/>
    <property type="match status" value="1"/>
</dbReference>
<dbReference type="FunFam" id="3.30.390.30:FF:000001">
    <property type="entry name" value="Dihydrolipoyl dehydrogenase"/>
    <property type="match status" value="1"/>
</dbReference>
<keyword evidence="6" id="KW-1015">Disulfide bond</keyword>
<dbReference type="GO" id="GO:0016668">
    <property type="term" value="F:oxidoreductase activity, acting on a sulfur group of donors, NAD(P) as acceptor"/>
    <property type="evidence" value="ECO:0007669"/>
    <property type="project" value="InterPro"/>
</dbReference>
<keyword evidence="9" id="KW-0547">Nucleotide-binding</keyword>
<evidence type="ECO:0000256" key="10">
    <source>
        <dbReference type="PIRSR" id="PIRSR000350-4"/>
    </source>
</evidence>
<dbReference type="PANTHER" id="PTHR43014:SF4">
    <property type="entry name" value="PYRIDINE NUCLEOTIDE-DISULFIDE OXIDOREDUCTASE RCLA-RELATED"/>
    <property type="match status" value="1"/>
</dbReference>
<gene>
    <name evidence="12" type="ORF">DBX24_00425</name>
</gene>
<evidence type="ECO:0000256" key="7">
    <source>
        <dbReference type="ARBA" id="ARBA00023284"/>
    </source>
</evidence>
<dbReference type="OrthoDB" id="9800167at2"/>
<keyword evidence="5 11" id="KW-0560">Oxidoreductase</keyword>
<dbReference type="Gene3D" id="3.50.50.60">
    <property type="entry name" value="FAD/NAD(P)-binding domain"/>
    <property type="match status" value="2"/>
</dbReference>
<evidence type="ECO:0000313" key="12">
    <source>
        <dbReference type="EMBL" id="QHN64462.1"/>
    </source>
</evidence>
<dbReference type="InterPro" id="IPR016156">
    <property type="entry name" value="FAD/NAD-linked_Rdtase_dimer_sf"/>
</dbReference>
<dbReference type="SUPFAM" id="SSF51905">
    <property type="entry name" value="FAD/NAD(P)-binding domain"/>
    <property type="match status" value="1"/>
</dbReference>
<evidence type="ECO:0000256" key="4">
    <source>
        <dbReference type="ARBA" id="ARBA00022857"/>
    </source>
</evidence>
<keyword evidence="13" id="KW-1185">Reference proteome</keyword>
<keyword evidence="7 11" id="KW-0676">Redox-active center</keyword>
<dbReference type="GO" id="GO:0050660">
    <property type="term" value="F:flavin adenine dinucleotide binding"/>
    <property type="evidence" value="ECO:0007669"/>
    <property type="project" value="TreeGrafter"/>
</dbReference>
<dbReference type="InterPro" id="IPR004099">
    <property type="entry name" value="Pyr_nucl-diS_OxRdtase_dimer"/>
</dbReference>
<feature type="active site" description="Proton acceptor" evidence="8">
    <location>
        <position position="426"/>
    </location>
</feature>
<feature type="binding site" evidence="9">
    <location>
        <position position="292"/>
    </location>
    <ligand>
        <name>FAD</name>
        <dbReference type="ChEBI" id="CHEBI:57692"/>
    </ligand>
</feature>
<evidence type="ECO:0000256" key="1">
    <source>
        <dbReference type="ARBA" id="ARBA00007532"/>
    </source>
</evidence>
<dbReference type="Pfam" id="PF07992">
    <property type="entry name" value="Pyr_redox_2"/>
    <property type="match status" value="1"/>
</dbReference>
<accession>A0A6P1QQV0</accession>
<dbReference type="InterPro" id="IPR023753">
    <property type="entry name" value="FAD/NAD-binding_dom"/>
</dbReference>
<dbReference type="PRINTS" id="PR00368">
    <property type="entry name" value="FADPNR"/>
</dbReference>
<dbReference type="KEGG" id="bcad:DBX24_00425"/>
<comment type="similarity">
    <text evidence="1 11">Belongs to the class-I pyridine nucleotide-disulfide oxidoreductase family.</text>
</comment>
<dbReference type="InterPro" id="IPR012999">
    <property type="entry name" value="Pyr_OxRdtase_I_AS"/>
</dbReference>
<evidence type="ECO:0000256" key="3">
    <source>
        <dbReference type="ARBA" id="ARBA00022827"/>
    </source>
</evidence>
<sequence>MNIKNLIIGFGKAGKTLASYLADKGEEVVLIEKSEKMYGGTCINVGCIPTKTLISQAEKNIPLSEAIARKNELITFLRAKNFEKLDNHNKVEVITGEARFVGAKTVEIISPEGKSIAEYTAERIFINTGTKSFIPLIDGVNVSGIYDSTSIMELENLPKKLCIVGGGFIGLEFASMFADFGSEVVILDNGEISLPREDRDMAEAIVQSLSKKGIDIINKVAVQKFEEKENGVLVKYNDTELYADAVLVATGRIANTENLNLDKAGIETDTRGFIKVNDQLQTNIEGVWALGDVNGGPQFTYISLDDFRIIKNQLSGGKYNSRQERKDFAFSVFIDPPYAHIGLKEKDIDLTNPYIKVQKLPAGAIPKARVLSKTDGLLKAIVDTQTEKILGCTLFCAEAHELINTVKLAMDNELSYKVLRDQVFTHPTMSEALNDLFNI</sequence>
<dbReference type="PIRSF" id="PIRSF000350">
    <property type="entry name" value="Mercury_reductase_MerA"/>
    <property type="match status" value="1"/>
</dbReference>
<feature type="binding site" evidence="9">
    <location>
        <position position="251"/>
    </location>
    <ligand>
        <name>NAD(+)</name>
        <dbReference type="ChEBI" id="CHEBI:57540"/>
    </ligand>
</feature>
<name>A0A6P1QQV0_9FLAO</name>
<dbReference type="PROSITE" id="PS00076">
    <property type="entry name" value="PYRIDINE_REDOX_1"/>
    <property type="match status" value="1"/>
</dbReference>
<feature type="binding site" evidence="9">
    <location>
        <position position="51"/>
    </location>
    <ligand>
        <name>FAD</name>
        <dbReference type="ChEBI" id="CHEBI:57692"/>
    </ligand>
</feature>
<reference evidence="12 13" key="1">
    <citation type="submission" date="2018-04" db="EMBL/GenBank/DDBJ databases">
        <title>Characteristic and Complete Genome Sequencing of A Novel Member of Infective Endocarditis Causative Bacteria: Bergeyella cardium QL-PH.</title>
        <authorList>
            <person name="Pan H."/>
            <person name="Sun E."/>
            <person name="Zhang Y."/>
        </authorList>
    </citation>
    <scope>NUCLEOTIDE SEQUENCE [LARGE SCALE GENOMIC DNA]</scope>
    <source>
        <strain evidence="12 13">HPQL</strain>
    </source>
</reference>
<dbReference type="InterPro" id="IPR001100">
    <property type="entry name" value="Pyr_nuc-diS_OxRdtase"/>
</dbReference>
<dbReference type="GO" id="GO:0003955">
    <property type="term" value="F:NAD(P)H dehydrogenase (quinone) activity"/>
    <property type="evidence" value="ECO:0007669"/>
    <property type="project" value="TreeGrafter"/>
</dbReference>
<evidence type="ECO:0000256" key="6">
    <source>
        <dbReference type="ARBA" id="ARBA00023157"/>
    </source>
</evidence>
<feature type="binding site" evidence="9">
    <location>
        <begin position="165"/>
        <end position="172"/>
    </location>
    <ligand>
        <name>NAD(+)</name>
        <dbReference type="ChEBI" id="CHEBI:57540"/>
    </ligand>
</feature>
<dbReference type="Gene3D" id="3.30.390.30">
    <property type="match status" value="1"/>
</dbReference>
<organism evidence="12 13">
    <name type="scientific">Bergeyella cardium</name>
    <dbReference type="NCBI Taxonomy" id="1585976"/>
    <lineage>
        <taxon>Bacteria</taxon>
        <taxon>Pseudomonadati</taxon>
        <taxon>Bacteroidota</taxon>
        <taxon>Flavobacteriia</taxon>
        <taxon>Flavobacteriales</taxon>
        <taxon>Weeksellaceae</taxon>
        <taxon>Bergeyella</taxon>
    </lineage>
</organism>
<dbReference type="SUPFAM" id="SSF55424">
    <property type="entry name" value="FAD/NAD-linked reductases, dimerisation (C-terminal) domain"/>
    <property type="match status" value="1"/>
</dbReference>
<evidence type="ECO:0000256" key="5">
    <source>
        <dbReference type="ARBA" id="ARBA00023002"/>
    </source>
</evidence>
<evidence type="ECO:0000313" key="13">
    <source>
        <dbReference type="Proteomes" id="UP000464318"/>
    </source>
</evidence>
<evidence type="ECO:0000256" key="11">
    <source>
        <dbReference type="RuleBase" id="RU003691"/>
    </source>
</evidence>